<feature type="region of interest" description="Disordered" evidence="1">
    <location>
        <begin position="48"/>
        <end position="113"/>
    </location>
</feature>
<proteinExistence type="predicted"/>
<evidence type="ECO:0000256" key="1">
    <source>
        <dbReference type="SAM" id="MobiDB-lite"/>
    </source>
</evidence>
<dbReference type="EnsemblProtists" id="PYU1_T009812">
    <property type="protein sequence ID" value="PYU1_T009812"/>
    <property type="gene ID" value="PYU1_G009794"/>
</dbReference>
<reference evidence="3" key="2">
    <citation type="submission" date="2010-04" db="EMBL/GenBank/DDBJ databases">
        <authorList>
            <person name="Buell R."/>
            <person name="Hamilton J."/>
            <person name="Hostetler J."/>
        </authorList>
    </citation>
    <scope>NUCLEOTIDE SEQUENCE [LARGE SCALE GENOMIC DNA]</scope>
    <source>
        <strain evidence="3">DAOM:BR144</strain>
    </source>
</reference>
<dbReference type="InParanoid" id="K3WXW4"/>
<evidence type="ECO:0000313" key="2">
    <source>
        <dbReference type="EnsemblProtists" id="PYU1_T009812"/>
    </source>
</evidence>
<reference evidence="2" key="3">
    <citation type="submission" date="2015-02" db="UniProtKB">
        <authorList>
            <consortium name="EnsemblProtists"/>
        </authorList>
    </citation>
    <scope>IDENTIFICATION</scope>
    <source>
        <strain evidence="2">DAOM BR144</strain>
    </source>
</reference>
<feature type="compositionally biased region" description="Basic and acidic residues" evidence="1">
    <location>
        <begin position="82"/>
        <end position="113"/>
    </location>
</feature>
<organism evidence="2 3">
    <name type="scientific">Globisporangium ultimum (strain ATCC 200006 / CBS 805.95 / DAOM BR144)</name>
    <name type="common">Pythium ultimum</name>
    <dbReference type="NCBI Taxonomy" id="431595"/>
    <lineage>
        <taxon>Eukaryota</taxon>
        <taxon>Sar</taxon>
        <taxon>Stramenopiles</taxon>
        <taxon>Oomycota</taxon>
        <taxon>Peronosporomycetes</taxon>
        <taxon>Pythiales</taxon>
        <taxon>Pythiaceae</taxon>
        <taxon>Globisporangium</taxon>
    </lineage>
</organism>
<dbReference type="AlphaFoldDB" id="K3WXW4"/>
<sequence>MAARVTKQFLQNVLQDAPTVVAALSASTAKTGLLASLSKNAALAAQATKKKAKQPTHESKKVRAKKSTAAALASEKKRKAKERFLDAAKNEQEHADRTRENVRKLKVQPTDKSKRLMTKALAMRKKSLY</sequence>
<dbReference type="eggNOG" id="ENOG502T8S8">
    <property type="taxonomic scope" value="Eukaryota"/>
</dbReference>
<evidence type="ECO:0000313" key="3">
    <source>
        <dbReference type="Proteomes" id="UP000019132"/>
    </source>
</evidence>
<keyword evidence="3" id="KW-1185">Reference proteome</keyword>
<reference evidence="3" key="1">
    <citation type="journal article" date="2010" name="Genome Biol.">
        <title>Genome sequence of the necrotrophic plant pathogen Pythium ultimum reveals original pathogenicity mechanisms and effector repertoire.</title>
        <authorList>
            <person name="Levesque C.A."/>
            <person name="Brouwer H."/>
            <person name="Cano L."/>
            <person name="Hamilton J.P."/>
            <person name="Holt C."/>
            <person name="Huitema E."/>
            <person name="Raffaele S."/>
            <person name="Robideau G.P."/>
            <person name="Thines M."/>
            <person name="Win J."/>
            <person name="Zerillo M.M."/>
            <person name="Beakes G.W."/>
            <person name="Boore J.L."/>
            <person name="Busam D."/>
            <person name="Dumas B."/>
            <person name="Ferriera S."/>
            <person name="Fuerstenberg S.I."/>
            <person name="Gachon C.M."/>
            <person name="Gaulin E."/>
            <person name="Govers F."/>
            <person name="Grenville-Briggs L."/>
            <person name="Horner N."/>
            <person name="Hostetler J."/>
            <person name="Jiang R.H."/>
            <person name="Johnson J."/>
            <person name="Krajaejun T."/>
            <person name="Lin H."/>
            <person name="Meijer H.J."/>
            <person name="Moore B."/>
            <person name="Morris P."/>
            <person name="Phuntmart V."/>
            <person name="Puiu D."/>
            <person name="Shetty J."/>
            <person name="Stajich J.E."/>
            <person name="Tripathy S."/>
            <person name="Wawra S."/>
            <person name="van West P."/>
            <person name="Whitty B.R."/>
            <person name="Coutinho P.M."/>
            <person name="Henrissat B."/>
            <person name="Martin F."/>
            <person name="Thomas P.D."/>
            <person name="Tyler B.M."/>
            <person name="De Vries R.P."/>
            <person name="Kamoun S."/>
            <person name="Yandell M."/>
            <person name="Tisserat N."/>
            <person name="Buell C.R."/>
        </authorList>
    </citation>
    <scope>NUCLEOTIDE SEQUENCE</scope>
    <source>
        <strain evidence="3">DAOM:BR144</strain>
    </source>
</reference>
<dbReference type="EMBL" id="GL376624">
    <property type="status" value="NOT_ANNOTATED_CDS"/>
    <property type="molecule type" value="Genomic_DNA"/>
</dbReference>
<accession>K3WXW4</accession>
<dbReference type="OMA" id="QPTHESK"/>
<dbReference type="Proteomes" id="UP000019132">
    <property type="component" value="Unassembled WGS sequence"/>
</dbReference>
<protein>
    <submittedName>
        <fullName evidence="2">Uncharacterized protein</fullName>
    </submittedName>
</protein>
<dbReference type="HOGENOM" id="CLU_163004_0_0_1"/>
<name>K3WXW4_GLOUD</name>
<dbReference type="VEuPathDB" id="FungiDB:PYU1_G009794"/>